<sequence length="215" mass="23885">MEITEQSQILSDTFGDITVESSQTNVPFQLNDELDAKLNAYMNQALIASYTSHMEVLSIQATKVLLIGFTSPPPLFEDTPNAVPELTISTKSPICFAGLPPKKSIDDVFLHTGVSEENENEAFSSSRLTRDDIEIVDNEKIPYFGMNFTSLEGRKKEVKVYKSSTRIKGGLEKGIAKASKGKTDRRCSGCNQDVDDHRDDDHDGDRDGEEVEFKI</sequence>
<dbReference type="Proteomes" id="UP000631114">
    <property type="component" value="Unassembled WGS sequence"/>
</dbReference>
<name>A0A835M056_9MAGN</name>
<proteinExistence type="predicted"/>
<evidence type="ECO:0000313" key="3">
    <source>
        <dbReference type="Proteomes" id="UP000631114"/>
    </source>
</evidence>
<feature type="compositionally biased region" description="Basic and acidic residues" evidence="1">
    <location>
        <begin position="175"/>
        <end position="187"/>
    </location>
</feature>
<comment type="caution">
    <text evidence="2">The sequence shown here is derived from an EMBL/GenBank/DDBJ whole genome shotgun (WGS) entry which is preliminary data.</text>
</comment>
<protein>
    <submittedName>
        <fullName evidence="2">Uncharacterized protein</fullName>
    </submittedName>
</protein>
<organism evidence="2 3">
    <name type="scientific">Coptis chinensis</name>
    <dbReference type="NCBI Taxonomy" id="261450"/>
    <lineage>
        <taxon>Eukaryota</taxon>
        <taxon>Viridiplantae</taxon>
        <taxon>Streptophyta</taxon>
        <taxon>Embryophyta</taxon>
        <taxon>Tracheophyta</taxon>
        <taxon>Spermatophyta</taxon>
        <taxon>Magnoliopsida</taxon>
        <taxon>Ranunculales</taxon>
        <taxon>Ranunculaceae</taxon>
        <taxon>Coptidoideae</taxon>
        <taxon>Coptis</taxon>
    </lineage>
</organism>
<dbReference type="EMBL" id="JADFTS010000003">
    <property type="protein sequence ID" value="KAF9614020.1"/>
    <property type="molecule type" value="Genomic_DNA"/>
</dbReference>
<dbReference type="AlphaFoldDB" id="A0A835M056"/>
<feature type="compositionally biased region" description="Basic and acidic residues" evidence="1">
    <location>
        <begin position="194"/>
        <end position="215"/>
    </location>
</feature>
<evidence type="ECO:0000313" key="2">
    <source>
        <dbReference type="EMBL" id="KAF9614020.1"/>
    </source>
</evidence>
<accession>A0A835M056</accession>
<reference evidence="2 3" key="1">
    <citation type="submission" date="2020-10" db="EMBL/GenBank/DDBJ databases">
        <title>The Coptis chinensis genome and diversification of protoberbering-type alkaloids.</title>
        <authorList>
            <person name="Wang B."/>
            <person name="Shu S."/>
            <person name="Song C."/>
            <person name="Liu Y."/>
        </authorList>
    </citation>
    <scope>NUCLEOTIDE SEQUENCE [LARGE SCALE GENOMIC DNA]</scope>
    <source>
        <strain evidence="2">HL-2020</strain>
        <tissue evidence="2">Leaf</tissue>
    </source>
</reference>
<evidence type="ECO:0000256" key="1">
    <source>
        <dbReference type="SAM" id="MobiDB-lite"/>
    </source>
</evidence>
<feature type="region of interest" description="Disordered" evidence="1">
    <location>
        <begin position="175"/>
        <end position="215"/>
    </location>
</feature>
<gene>
    <name evidence="2" type="ORF">IFM89_014820</name>
</gene>
<keyword evidence="3" id="KW-1185">Reference proteome</keyword>